<organism evidence="9 10">
    <name type="scientific">Rhizopus delemar (strain RA 99-880 / ATCC MYA-4621 / FGSC 9543 / NRRL 43880)</name>
    <name type="common">Mucormycosis agent</name>
    <name type="synonym">Rhizopus arrhizus var. delemar</name>
    <dbReference type="NCBI Taxonomy" id="246409"/>
    <lineage>
        <taxon>Eukaryota</taxon>
        <taxon>Fungi</taxon>
        <taxon>Fungi incertae sedis</taxon>
        <taxon>Mucoromycota</taxon>
        <taxon>Mucoromycotina</taxon>
        <taxon>Mucoromycetes</taxon>
        <taxon>Mucorales</taxon>
        <taxon>Mucorineae</taxon>
        <taxon>Rhizopodaceae</taxon>
        <taxon>Rhizopus</taxon>
    </lineage>
</organism>
<evidence type="ECO:0000259" key="8">
    <source>
        <dbReference type="PROSITE" id="PS51847"/>
    </source>
</evidence>
<accession>I1CRA1</accession>
<evidence type="ECO:0000256" key="2">
    <source>
        <dbReference type="ARBA" id="ARBA00022448"/>
    </source>
</evidence>
<dbReference type="VEuPathDB" id="FungiDB:RO3G_15692"/>
<dbReference type="InterPro" id="IPR000008">
    <property type="entry name" value="C2_dom"/>
</dbReference>
<dbReference type="PANTHER" id="PTHR46980:SF2">
    <property type="entry name" value="TRICALBIN-1-RELATED"/>
    <property type="match status" value="1"/>
</dbReference>
<evidence type="ECO:0000313" key="9">
    <source>
        <dbReference type="EMBL" id="EIE90981.1"/>
    </source>
</evidence>
<dbReference type="Pfam" id="PF25669">
    <property type="entry name" value="SMP_MUG190-like"/>
    <property type="match status" value="1"/>
</dbReference>
<feature type="domain" description="C2" evidence="7">
    <location>
        <begin position="904"/>
        <end position="1034"/>
    </location>
</feature>
<dbReference type="InterPro" id="IPR052455">
    <property type="entry name" value="Tricalbin_domain"/>
</dbReference>
<dbReference type="RefSeq" id="XP_067526377.1">
    <property type="nucleotide sequence ID" value="XM_067670276.1"/>
</dbReference>
<feature type="domain" description="C2" evidence="7">
    <location>
        <begin position="1079"/>
        <end position="1195"/>
    </location>
</feature>
<dbReference type="eggNOG" id="KOG1012">
    <property type="taxonomic scope" value="Eukaryota"/>
</dbReference>
<feature type="transmembrane region" description="Helical" evidence="6">
    <location>
        <begin position="116"/>
        <end position="147"/>
    </location>
</feature>
<evidence type="ECO:0000256" key="1">
    <source>
        <dbReference type="ARBA" id="ARBA00004370"/>
    </source>
</evidence>
<dbReference type="InParanoid" id="I1CRA1"/>
<dbReference type="OMA" id="YWYESSE"/>
<comment type="subcellular location">
    <subcellularLocation>
        <location evidence="1">Membrane</location>
    </subcellularLocation>
</comment>
<dbReference type="CDD" id="cd21678">
    <property type="entry name" value="SMP_TCB"/>
    <property type="match status" value="1"/>
</dbReference>
<keyword evidence="6" id="KW-1133">Transmembrane helix</keyword>
<dbReference type="Gene3D" id="2.60.40.150">
    <property type="entry name" value="C2 domain"/>
    <property type="match status" value="5"/>
</dbReference>
<keyword evidence="5 6" id="KW-0472">Membrane</keyword>
<evidence type="ECO:0000256" key="6">
    <source>
        <dbReference type="SAM" id="Phobius"/>
    </source>
</evidence>
<dbReference type="Pfam" id="PF24920">
    <property type="entry name" value="C2_TCB1"/>
    <property type="match status" value="1"/>
</dbReference>
<dbReference type="PANTHER" id="PTHR46980">
    <property type="entry name" value="TRICALBIN-1-RELATED"/>
    <property type="match status" value="1"/>
</dbReference>
<evidence type="ECO:0008006" key="11">
    <source>
        <dbReference type="Google" id="ProtNLM"/>
    </source>
</evidence>
<dbReference type="SMART" id="SM00239">
    <property type="entry name" value="C2"/>
    <property type="match status" value="5"/>
</dbReference>
<keyword evidence="3" id="KW-0445">Lipid transport</keyword>
<evidence type="ECO:0000259" key="7">
    <source>
        <dbReference type="PROSITE" id="PS50004"/>
    </source>
</evidence>
<feature type="domain" description="C2" evidence="7">
    <location>
        <begin position="489"/>
        <end position="612"/>
    </location>
</feature>
<dbReference type="Pfam" id="PF00168">
    <property type="entry name" value="C2"/>
    <property type="match status" value="5"/>
</dbReference>
<dbReference type="GO" id="GO:0016020">
    <property type="term" value="C:membrane"/>
    <property type="evidence" value="ECO:0007669"/>
    <property type="project" value="UniProtKB-SubCell"/>
</dbReference>
<evidence type="ECO:0000256" key="5">
    <source>
        <dbReference type="ARBA" id="ARBA00023136"/>
    </source>
</evidence>
<dbReference type="Proteomes" id="UP000009138">
    <property type="component" value="Unassembled WGS sequence"/>
</dbReference>
<proteinExistence type="predicted"/>
<dbReference type="EMBL" id="CH476748">
    <property type="protein sequence ID" value="EIE90981.1"/>
    <property type="molecule type" value="Genomic_DNA"/>
</dbReference>
<dbReference type="STRING" id="246409.I1CRA1"/>
<evidence type="ECO:0000256" key="3">
    <source>
        <dbReference type="ARBA" id="ARBA00023055"/>
    </source>
</evidence>
<gene>
    <name evidence="9" type="ORF">RO3G_15692</name>
</gene>
<keyword evidence="4" id="KW-0446">Lipid-binding</keyword>
<dbReference type="OrthoDB" id="2211259at2759"/>
<sequence>MEEPISLDTNELPRVPDFRSFGKHQDGFATEIGSSDADKIRLAIAAAQLKPVEDIAVTTRPVVHTIAGYSISKPLPDDSRIGWTAFSSLSNPGGPLKLAATEKKDRTEEGWSDDTVIYCVGLGFFVLAKLSGILGLIIGSLFLVSFYKISSRRFHKHTADDIQREMNHVSLETSEKVEWLNRFLTNFWLIFEPVLSTYVIENLDTYLVDYLPGFLDSVRLNTFTLGSKPVSIDKVHTFLHTEPNIVCMDWTVSFTPNDTVGMTREELERKVNPKIVLQIRLGKGFMGTAFPVLVEDMSFRGRMRIKLELMTQSPHIKVVEACFMEKPLFDYVLKPLGGETFGFDVNNIPGLQGFVRDQAHAILGPMLYHPNVFKFDAEKFFSGELDISRANGVLAITVYSCSKINTNDTNLYPFIRFYLNDAQQELEKTSICEDTRVPHWNETKFLLLHDLRSILAMELRTTNNVKKAGKRLAKAHFDLKDVENAPDLEMNGLEIPLFRHGKLVNSGILRVTIHECRNLGSHHKMNPHATIKINGIDRFQTPTFKYTANPKFERSFEILVLDKTEVHVHVSVLDGTRSLGQWSAYLMEIFKQQETNEYWWDLSQARGINARLRLSVQWRPVVLSGLSQMGGSGIYAPPIGVIRLSIWSAKYGDNIKRDPYIRIRAGTQIRAKTETLDNTLSPEWGEFHYIPIHSLNEDLILKLMEATDSGKDKSLGSTVLQLKDLIEEQGEQHFVARVNKLEREPVLTGQKAGGTIRYTAKFLPSLNMTILEGARYTPDGIIDLASYNSGIITVKIHELRLKEVAEVYCQLLVDSLEPQYRTEPRKGKTLAFGEVSDAFVKDAGFSRVAIEIKYENKHSRKSDENKVGYWYESCERLIRHIQKRVRSGQSFDEDEGVWYDLIGGAGEIRLSFEYVPLINYKMNPDESLENQGNLTVTLLSAQGLKAADKSGTSDPYVKFTINGEVVHKSTTLKKTLNPVWHGETFQVPIVSRVTTSFRIEVFDYNQLSGDIPLGSGGLSLRGDRVESFCAHDWDVPLDGMEGVDQSKVRIRLKWDPQLLTRQKTHTSFMRTATRRVTTKMGATAFNWSQPLPKAITVPTRMTVNIVEARGLVGDESKMNPMVTLSIDHTTILKSKRVKKTNQPLWNESIALTQLNGEKVVEIKVKDVHTFHSEDIGTFKSTVKELIATSDHWLPLEPQGEIHIKIDYQ</sequence>
<dbReference type="InterPro" id="IPR031468">
    <property type="entry name" value="SMP_LBD"/>
</dbReference>
<protein>
    <recommendedName>
        <fullName evidence="11">C2 domain-containing protein</fullName>
    </recommendedName>
</protein>
<keyword evidence="2" id="KW-0813">Transport</keyword>
<dbReference type="PROSITE" id="PS51847">
    <property type="entry name" value="SMP"/>
    <property type="match status" value="1"/>
</dbReference>
<reference evidence="9 10" key="1">
    <citation type="journal article" date="2009" name="PLoS Genet.">
        <title>Genomic analysis of the basal lineage fungus Rhizopus oryzae reveals a whole-genome duplication.</title>
        <authorList>
            <person name="Ma L.-J."/>
            <person name="Ibrahim A.S."/>
            <person name="Skory C."/>
            <person name="Grabherr M.G."/>
            <person name="Burger G."/>
            <person name="Butler M."/>
            <person name="Elias M."/>
            <person name="Idnurm A."/>
            <person name="Lang B.F."/>
            <person name="Sone T."/>
            <person name="Abe A."/>
            <person name="Calvo S.E."/>
            <person name="Corrochano L.M."/>
            <person name="Engels R."/>
            <person name="Fu J."/>
            <person name="Hansberg W."/>
            <person name="Kim J.-M."/>
            <person name="Kodira C.D."/>
            <person name="Koehrsen M.J."/>
            <person name="Liu B."/>
            <person name="Miranda-Saavedra D."/>
            <person name="O'Leary S."/>
            <person name="Ortiz-Castellanos L."/>
            <person name="Poulter R."/>
            <person name="Rodriguez-Romero J."/>
            <person name="Ruiz-Herrera J."/>
            <person name="Shen Y.-Q."/>
            <person name="Zeng Q."/>
            <person name="Galagan J."/>
            <person name="Birren B.W."/>
            <person name="Cuomo C.A."/>
            <person name="Wickes B.L."/>
        </authorList>
    </citation>
    <scope>NUCLEOTIDE SEQUENCE [LARGE SCALE GENOMIC DNA]</scope>
    <source>
        <strain evidence="10">RA 99-880 / ATCC MYA-4621 / FGSC 9543 / NRRL 43880</strain>
    </source>
</reference>
<keyword evidence="10" id="KW-1185">Reference proteome</keyword>
<dbReference type="GO" id="GO:0008289">
    <property type="term" value="F:lipid binding"/>
    <property type="evidence" value="ECO:0007669"/>
    <property type="project" value="UniProtKB-KW"/>
</dbReference>
<name>I1CRA1_RHIO9</name>
<feature type="domain" description="SMP-LTD" evidence="8">
    <location>
        <begin position="173"/>
        <end position="378"/>
    </location>
</feature>
<dbReference type="SUPFAM" id="SSF49562">
    <property type="entry name" value="C2 domain (Calcium/lipid-binding domain, CaLB)"/>
    <property type="match status" value="5"/>
</dbReference>
<keyword evidence="6" id="KW-0812">Transmembrane</keyword>
<feature type="domain" description="C2" evidence="7">
    <location>
        <begin position="623"/>
        <end position="736"/>
    </location>
</feature>
<dbReference type="PROSITE" id="PS50004">
    <property type="entry name" value="C2"/>
    <property type="match status" value="4"/>
</dbReference>
<evidence type="ECO:0000313" key="10">
    <source>
        <dbReference type="Proteomes" id="UP000009138"/>
    </source>
</evidence>
<dbReference type="InterPro" id="IPR035892">
    <property type="entry name" value="C2_domain_sf"/>
</dbReference>
<dbReference type="GeneID" id="93622657"/>
<dbReference type="AlphaFoldDB" id="I1CRA1"/>
<dbReference type="GO" id="GO:0006869">
    <property type="term" value="P:lipid transport"/>
    <property type="evidence" value="ECO:0007669"/>
    <property type="project" value="UniProtKB-KW"/>
</dbReference>
<evidence type="ECO:0000256" key="4">
    <source>
        <dbReference type="ARBA" id="ARBA00023121"/>
    </source>
</evidence>
<dbReference type="FunCoup" id="I1CRA1">
    <property type="interactions" value="35"/>
</dbReference>
<dbReference type="InterPro" id="IPR056910">
    <property type="entry name" value="TCB1-3_C2"/>
</dbReference>